<name>A0A817X6E1_9BILA</name>
<keyword evidence="3" id="KW-1133">Transmembrane helix</keyword>
<comment type="caution">
    <text evidence="4">The sequence shown here is derived from an EMBL/GenBank/DDBJ whole genome shotgun (WGS) entry which is preliminary data.</text>
</comment>
<feature type="transmembrane region" description="Helical" evidence="3">
    <location>
        <begin position="874"/>
        <end position="893"/>
    </location>
</feature>
<feature type="region of interest" description="Disordered" evidence="2">
    <location>
        <begin position="1212"/>
        <end position="1234"/>
    </location>
</feature>
<feature type="coiled-coil region" evidence="1">
    <location>
        <begin position="470"/>
        <end position="515"/>
    </location>
</feature>
<feature type="compositionally biased region" description="Basic and acidic residues" evidence="2">
    <location>
        <begin position="1222"/>
        <end position="1234"/>
    </location>
</feature>
<evidence type="ECO:0000313" key="4">
    <source>
        <dbReference type="EMBL" id="CAF3364166.1"/>
    </source>
</evidence>
<keyword evidence="3" id="KW-0812">Transmembrane</keyword>
<gene>
    <name evidence="4" type="ORF">FME351_LOCUS5704</name>
</gene>
<accession>A0A817X6E1</accession>
<proteinExistence type="predicted"/>
<feature type="coiled-coil region" evidence="1">
    <location>
        <begin position="282"/>
        <end position="316"/>
    </location>
</feature>
<protein>
    <submittedName>
        <fullName evidence="4">Uncharacterized protein</fullName>
    </submittedName>
</protein>
<keyword evidence="1" id="KW-0175">Coiled coil</keyword>
<feature type="transmembrane region" description="Helical" evidence="3">
    <location>
        <begin position="848"/>
        <end position="868"/>
    </location>
</feature>
<sequence length="1291" mass="151713">MMKKGSVFAGKKGPMTTGYGTPVNISSASSSFFDNSLQQMSHNPLGGAPRNWQATPLSSHRFPAPHHPVQQPNSTTSIRTHPLAASVAVTNTPNSSMINRVKPYTLQGLVESLNEILAELGIPHSMRYDTKYGFEDILTVLDQLTNPSRYEAHRFQPFPPLPQPSKPGGKISLTDRWAYLKQVLLAYRLSNLDQLTRIKPERVMAHEHIMIMIELLIQLVTCVLKSQQEQERISTNNYLTEFKVLMRQMFWIGRHSPVVMEESMHELRHHIYAKDNLEVVDRLKHEKQMNEMTVERDQLKCECDQLKATRNGLENDCTTLTTSNENDIIEFTRKQEESSDEQSKLMELTQIVEQKEMDKKHLTDRNQLLSDKLFSQQTDVELQRHIRSNNELKQQHEVLLSTLLLEQQLHTTASNEHKRLVKELQEWLGKYQILLSAYKHKAPRPPPTAVDFDLSDIIGDTTSNINNDSVKQAQIAIENLTKEIIAQEILLAQRHRDLEQESKQKIEELQSAEREWKSAAKHGQRRAAQQNELSRFQQEIRLIAIKVVDLERRTEEKKALTTELKKEFDRIKSGIIDLLSRFELLETNYVNKEEEVRTHLSWFMFDQTQLAKVFRRDVEELKRLQQEHLSKLDTNANLSSFDELLQQQVNKYYHYMNFDDDEEDEENENLNHKVKLVNELDKLHDDHVSWLKKKKKDLKTTAPIVERLQELYNHLPMLDFQINRIEFISNEFGCGLKKQKLIMNDSDEDIDPLMGPVAELMAEHNLASTTTTTTTSDMQKTIQSIETLDQQINILDYLSFFNIHLLFRNIFNYILDTQWYNYMKRTFPKVEQDIFSNRTQMYSSLKRLLLLLLIYAISTLPLPYLFHIILIIDILYLFIIDFILPLYIYYNWFNCLKSIRLFLNTIQNHQQWLITIHGFQLIRPTSSLFENELYELRRRIFEELKKHFLYSRQTAQQYSIHNEQLICYIDLEEFGPLIIPTDEHDYNKITNYYDQTSINSLLKLCHLQINECIQLINLNRPKSYGIFYNYNKLLSKSILCLNKIKQNCSIMIDYIDNEKLSSKKLVSSYFLLRSNCEQLFDMNEKNSFNDEQLKRIIQDLKTVVYSLEGIQIKPKTSIEQSNNEETVSNDNHSSNISSYHRFDDEIKESTDEILVCDTGKLNDDELKENRLDIDDYDQKFLREQTNYLMKELQIAIQGKKQEWTEREQRLLGNVDNNNDNPVIHKEEEEEEDKKPIIDNESFEKLSSMPNTISMLDELKHTFVLNKKKLNTNEDVFGEEEEIFDDDDDDDD</sequence>
<evidence type="ECO:0000313" key="5">
    <source>
        <dbReference type="Proteomes" id="UP000663869"/>
    </source>
</evidence>
<evidence type="ECO:0000256" key="1">
    <source>
        <dbReference type="SAM" id="Coils"/>
    </source>
</evidence>
<dbReference type="EMBL" id="CAJNYU010000497">
    <property type="protein sequence ID" value="CAF3364166.1"/>
    <property type="molecule type" value="Genomic_DNA"/>
</dbReference>
<feature type="region of interest" description="Disordered" evidence="2">
    <location>
        <begin position="42"/>
        <end position="76"/>
    </location>
</feature>
<organism evidence="4 5">
    <name type="scientific">Rotaria socialis</name>
    <dbReference type="NCBI Taxonomy" id="392032"/>
    <lineage>
        <taxon>Eukaryota</taxon>
        <taxon>Metazoa</taxon>
        <taxon>Spiralia</taxon>
        <taxon>Gnathifera</taxon>
        <taxon>Rotifera</taxon>
        <taxon>Eurotatoria</taxon>
        <taxon>Bdelloidea</taxon>
        <taxon>Philodinida</taxon>
        <taxon>Philodinidae</taxon>
        <taxon>Rotaria</taxon>
    </lineage>
</organism>
<evidence type="ECO:0000256" key="2">
    <source>
        <dbReference type="SAM" id="MobiDB-lite"/>
    </source>
</evidence>
<dbReference type="Proteomes" id="UP000663869">
    <property type="component" value="Unassembled WGS sequence"/>
</dbReference>
<evidence type="ECO:0000256" key="3">
    <source>
        <dbReference type="SAM" id="Phobius"/>
    </source>
</evidence>
<reference evidence="4" key="1">
    <citation type="submission" date="2021-02" db="EMBL/GenBank/DDBJ databases">
        <authorList>
            <person name="Nowell W R."/>
        </authorList>
    </citation>
    <scope>NUCLEOTIDE SEQUENCE</scope>
</reference>
<keyword evidence="3" id="KW-0472">Membrane</keyword>
<feature type="coiled-coil region" evidence="1">
    <location>
        <begin position="345"/>
        <end position="372"/>
    </location>
</feature>